<keyword evidence="1" id="KW-1133">Transmembrane helix</keyword>
<evidence type="ECO:0000256" key="1">
    <source>
        <dbReference type="SAM" id="Phobius"/>
    </source>
</evidence>
<dbReference type="PROSITE" id="PS50853">
    <property type="entry name" value="FN3"/>
    <property type="match status" value="1"/>
</dbReference>
<name>A0AA47N9C3_MERPO</name>
<feature type="domain" description="Fibronectin type-III" evidence="2">
    <location>
        <begin position="134"/>
        <end position="238"/>
    </location>
</feature>
<dbReference type="GO" id="GO:0004896">
    <property type="term" value="F:cytokine receptor activity"/>
    <property type="evidence" value="ECO:0007669"/>
    <property type="project" value="TreeGrafter"/>
</dbReference>
<protein>
    <submittedName>
        <fullName evidence="3">Interleukin-10 receptor subunit beta</fullName>
    </submittedName>
</protein>
<comment type="caution">
    <text evidence="3">The sequence shown here is derived from an EMBL/GenBank/DDBJ whole genome shotgun (WGS) entry which is preliminary data.</text>
</comment>
<dbReference type="InterPro" id="IPR050650">
    <property type="entry name" value="Type-II_Cytokine-TF_Rcpt"/>
</dbReference>
<dbReference type="Gene3D" id="2.60.40.10">
    <property type="entry name" value="Immunoglobulins"/>
    <property type="match status" value="1"/>
</dbReference>
<gene>
    <name evidence="3" type="primary">IL10RB</name>
    <name evidence="3" type="ORF">N1851_003912</name>
</gene>
<evidence type="ECO:0000313" key="3">
    <source>
        <dbReference type="EMBL" id="KAK0154001.1"/>
    </source>
</evidence>
<dbReference type="InterPro" id="IPR036116">
    <property type="entry name" value="FN3_sf"/>
</dbReference>
<evidence type="ECO:0000313" key="4">
    <source>
        <dbReference type="Proteomes" id="UP001174136"/>
    </source>
</evidence>
<dbReference type="PANTHER" id="PTHR20859">
    <property type="entry name" value="INTERFERON/INTERLEUKIN RECEPTOR"/>
    <property type="match status" value="1"/>
</dbReference>
<organism evidence="3 4">
    <name type="scientific">Merluccius polli</name>
    <name type="common">Benguela hake</name>
    <name type="synonym">Merluccius cadenati</name>
    <dbReference type="NCBI Taxonomy" id="89951"/>
    <lineage>
        <taxon>Eukaryota</taxon>
        <taxon>Metazoa</taxon>
        <taxon>Chordata</taxon>
        <taxon>Craniata</taxon>
        <taxon>Vertebrata</taxon>
        <taxon>Euteleostomi</taxon>
        <taxon>Actinopterygii</taxon>
        <taxon>Neopterygii</taxon>
        <taxon>Teleostei</taxon>
        <taxon>Neoteleostei</taxon>
        <taxon>Acanthomorphata</taxon>
        <taxon>Zeiogadaria</taxon>
        <taxon>Gadariae</taxon>
        <taxon>Gadiformes</taxon>
        <taxon>Gadoidei</taxon>
        <taxon>Merlucciidae</taxon>
        <taxon>Merluccius</taxon>
    </lineage>
</organism>
<evidence type="ECO:0000259" key="2">
    <source>
        <dbReference type="PROSITE" id="PS50853"/>
    </source>
</evidence>
<dbReference type="SUPFAM" id="SSF49265">
    <property type="entry name" value="Fibronectin type III"/>
    <property type="match status" value="2"/>
</dbReference>
<keyword evidence="1" id="KW-0812">Transmembrane</keyword>
<keyword evidence="4" id="KW-1185">Reference proteome</keyword>
<accession>A0AA47N9C3</accession>
<keyword evidence="3" id="KW-0675">Receptor</keyword>
<dbReference type="AlphaFoldDB" id="A0AA47N9C3"/>
<dbReference type="Pfam" id="PF01108">
    <property type="entry name" value="Tissue_fac"/>
    <property type="match status" value="1"/>
</dbReference>
<feature type="transmembrane region" description="Helical" evidence="1">
    <location>
        <begin position="242"/>
        <end position="265"/>
    </location>
</feature>
<dbReference type="GO" id="GO:0005886">
    <property type="term" value="C:plasma membrane"/>
    <property type="evidence" value="ECO:0007669"/>
    <property type="project" value="TreeGrafter"/>
</dbReference>
<dbReference type="EMBL" id="JAOPHQ010000593">
    <property type="protein sequence ID" value="KAK0154001.1"/>
    <property type="molecule type" value="Genomic_DNA"/>
</dbReference>
<dbReference type="PANTHER" id="PTHR20859:SF46">
    <property type="entry name" value="INTERFERON GAMMA RECEPTOR 2"/>
    <property type="match status" value="1"/>
</dbReference>
<dbReference type="Pfam" id="PF09294">
    <property type="entry name" value="Interfer-bind"/>
    <property type="match status" value="1"/>
</dbReference>
<keyword evidence="1" id="KW-0472">Membrane</keyword>
<dbReference type="Proteomes" id="UP001174136">
    <property type="component" value="Unassembled WGS sequence"/>
</dbReference>
<sequence>MPRAPRRRDGAMEVRRQVLLLAMVTTLCCAPKVILGVLDEPRNVRMSSYNMDMVLHWDQPGNTSQVSYTTEFNTAVTVYRPGCVNISVLSCDFTALDIPLTAYGTYRGRVRAQRGPETTAWVESASLTLDINTTIGPPNVTLVSNGVHMTIHIIDPVFRISNLRDIYNYASYVVTYWREDEEGKKDKAKNMTVQQNPLVLSDLEPLSRYCVKVQIKTVRNLTPSRESRVTCVKTTDQERLPWLEAVVTFFVIAMGVTVAVVVVVYRKKLANFLCPSVLLPPYFKTNLCETPGSLIHMAMGNYCPPVETYDPVDVIPTENNTDEERHLVAEEDHCSARCQTEEEPKQTTCGKGALVPTAEHDITEAELEGCGGEVSDGLKKSTVAV</sequence>
<dbReference type="InterPro" id="IPR013783">
    <property type="entry name" value="Ig-like_fold"/>
</dbReference>
<dbReference type="InterPro" id="IPR015373">
    <property type="entry name" value="Interferon/interleukin_rcp_dom"/>
</dbReference>
<reference evidence="3" key="1">
    <citation type="journal article" date="2023" name="Front. Mar. Sci.">
        <title>A new Merluccius polli reference genome to investigate the effects of global change in West African waters.</title>
        <authorList>
            <person name="Mateo J.L."/>
            <person name="Blanco-Fernandez C."/>
            <person name="Garcia-Vazquez E."/>
            <person name="Machado-Schiaffino G."/>
        </authorList>
    </citation>
    <scope>NUCLEOTIDE SEQUENCE</scope>
    <source>
        <strain evidence="3">C29</strain>
        <tissue evidence="3">Fin</tissue>
    </source>
</reference>
<dbReference type="InterPro" id="IPR003961">
    <property type="entry name" value="FN3_dom"/>
</dbReference>
<proteinExistence type="predicted"/>